<dbReference type="Proteomes" id="UP001218423">
    <property type="component" value="Chromosome"/>
</dbReference>
<dbReference type="EMBL" id="CP120942">
    <property type="protein sequence ID" value="WFF99527.1"/>
    <property type="molecule type" value="Genomic_DNA"/>
</dbReference>
<dbReference type="RefSeq" id="WP_277856910.1">
    <property type="nucleotide sequence ID" value="NZ_CP120942.1"/>
</dbReference>
<gene>
    <name evidence="2" type="ORF">P5S46_08130</name>
</gene>
<protein>
    <submittedName>
        <fullName evidence="2">Uncharacterized protein</fullName>
    </submittedName>
</protein>
<name>A0AAJ5ZDU8_AERCA</name>
<organism evidence="2 3">
    <name type="scientific">Aeromonas caviae</name>
    <name type="common">Aeromonas punctata</name>
    <dbReference type="NCBI Taxonomy" id="648"/>
    <lineage>
        <taxon>Bacteria</taxon>
        <taxon>Pseudomonadati</taxon>
        <taxon>Pseudomonadota</taxon>
        <taxon>Gammaproteobacteria</taxon>
        <taxon>Aeromonadales</taxon>
        <taxon>Aeromonadaceae</taxon>
        <taxon>Aeromonas</taxon>
    </lineage>
</organism>
<evidence type="ECO:0000313" key="2">
    <source>
        <dbReference type="EMBL" id="WFF99527.1"/>
    </source>
</evidence>
<accession>A0AAJ5ZDU8</accession>
<dbReference type="AlphaFoldDB" id="A0AAJ5ZDU8"/>
<evidence type="ECO:0000313" key="3">
    <source>
        <dbReference type="Proteomes" id="UP001218423"/>
    </source>
</evidence>
<proteinExistence type="predicted"/>
<sequence>MHPELFIERNVAQILTAGGYTPDVVHTATQAALRYFRTTPCFAKGQAFAKCLAEGKKMAKLLQRKLRQQERDAKKAAKPTRLKKVSHG</sequence>
<feature type="compositionally biased region" description="Basic residues" evidence="1">
    <location>
        <begin position="76"/>
        <end position="88"/>
    </location>
</feature>
<reference evidence="2" key="1">
    <citation type="submission" date="2023-03" db="EMBL/GenBank/DDBJ databases">
        <title>Aeromonas caviae strain AC1520.</title>
        <authorList>
            <person name="Xie T."/>
            <person name="Zhang Q."/>
            <person name="Deng J."/>
            <person name="Li X."/>
        </authorList>
    </citation>
    <scope>NUCLEOTIDE SEQUENCE</scope>
    <source>
        <strain evidence="2">AC1520</strain>
    </source>
</reference>
<feature type="region of interest" description="Disordered" evidence="1">
    <location>
        <begin position="66"/>
        <end position="88"/>
    </location>
</feature>
<evidence type="ECO:0000256" key="1">
    <source>
        <dbReference type="SAM" id="MobiDB-lite"/>
    </source>
</evidence>